<reference evidence="1" key="1">
    <citation type="submission" date="2023-06" db="EMBL/GenBank/DDBJ databases">
        <authorList>
            <person name="Kurt Z."/>
        </authorList>
    </citation>
    <scope>NUCLEOTIDE SEQUENCE</scope>
</reference>
<dbReference type="EMBL" id="CATOUU010000302">
    <property type="protein sequence ID" value="CAI9924093.1"/>
    <property type="molecule type" value="Genomic_DNA"/>
</dbReference>
<name>A0AA86NRQ2_9EUKA</name>
<accession>A0AA86NRQ2</accession>
<dbReference type="AlphaFoldDB" id="A0AA86NRQ2"/>
<evidence type="ECO:0000313" key="2">
    <source>
        <dbReference type="EMBL" id="CAL6023381.1"/>
    </source>
</evidence>
<evidence type="ECO:0000313" key="3">
    <source>
        <dbReference type="Proteomes" id="UP001642409"/>
    </source>
</evidence>
<reference evidence="2 3" key="2">
    <citation type="submission" date="2024-07" db="EMBL/GenBank/DDBJ databases">
        <authorList>
            <person name="Akdeniz Z."/>
        </authorList>
    </citation>
    <scope>NUCLEOTIDE SEQUENCE [LARGE SCALE GENOMIC DNA]</scope>
</reference>
<dbReference type="Proteomes" id="UP001642409">
    <property type="component" value="Unassembled WGS sequence"/>
</dbReference>
<protein>
    <submittedName>
        <fullName evidence="2">Hypothetical_protein</fullName>
    </submittedName>
</protein>
<keyword evidence="3" id="KW-1185">Reference proteome</keyword>
<dbReference type="EMBL" id="CAXDID020000093">
    <property type="protein sequence ID" value="CAL6023381.1"/>
    <property type="molecule type" value="Genomic_DNA"/>
</dbReference>
<gene>
    <name evidence="1" type="ORF">HINF_LOCUS11738</name>
    <name evidence="2" type="ORF">HINF_LOCUS29106</name>
</gene>
<sequence>MSDLQTLYAWQTNIIDLHPLQHLYCLVHITLNESKVIDSPLKNLDLDEFYICANKIQNFLPIQHHKNFPIDTQDESDEEQPYDICVQQIPTTEELKFYNKILSVHTSHKQTREIKNENRITKFRVSFELKKSYVSVMLNNQIMKMNKEVDILVRFIQHIQLE</sequence>
<organism evidence="1">
    <name type="scientific">Hexamita inflata</name>
    <dbReference type="NCBI Taxonomy" id="28002"/>
    <lineage>
        <taxon>Eukaryota</taxon>
        <taxon>Metamonada</taxon>
        <taxon>Diplomonadida</taxon>
        <taxon>Hexamitidae</taxon>
        <taxon>Hexamitinae</taxon>
        <taxon>Hexamita</taxon>
    </lineage>
</organism>
<proteinExistence type="predicted"/>
<comment type="caution">
    <text evidence="1">The sequence shown here is derived from an EMBL/GenBank/DDBJ whole genome shotgun (WGS) entry which is preliminary data.</text>
</comment>
<evidence type="ECO:0000313" key="1">
    <source>
        <dbReference type="EMBL" id="CAI9924093.1"/>
    </source>
</evidence>